<dbReference type="EMBL" id="BAABFO010000015">
    <property type="protein sequence ID" value="GAA4336418.1"/>
    <property type="molecule type" value="Genomic_DNA"/>
</dbReference>
<dbReference type="Pfam" id="PF08666">
    <property type="entry name" value="SAF"/>
    <property type="match status" value="1"/>
</dbReference>
<feature type="region of interest" description="Disordered" evidence="1">
    <location>
        <begin position="221"/>
        <end position="294"/>
    </location>
</feature>
<proteinExistence type="predicted"/>
<dbReference type="RefSeq" id="WP_345250740.1">
    <property type="nucleotide sequence ID" value="NZ_BAABFO010000015.1"/>
</dbReference>
<dbReference type="SMART" id="SM00858">
    <property type="entry name" value="SAF"/>
    <property type="match status" value="1"/>
</dbReference>
<evidence type="ECO:0000313" key="3">
    <source>
        <dbReference type="EMBL" id="GAA4336418.1"/>
    </source>
</evidence>
<dbReference type="Proteomes" id="UP001501671">
    <property type="component" value="Unassembled WGS sequence"/>
</dbReference>
<evidence type="ECO:0000256" key="1">
    <source>
        <dbReference type="SAM" id="MobiDB-lite"/>
    </source>
</evidence>
<organism evidence="3 4">
    <name type="scientific">Pigmentiphaga soli</name>
    <dbReference type="NCBI Taxonomy" id="1007095"/>
    <lineage>
        <taxon>Bacteria</taxon>
        <taxon>Pseudomonadati</taxon>
        <taxon>Pseudomonadota</taxon>
        <taxon>Betaproteobacteria</taxon>
        <taxon>Burkholderiales</taxon>
        <taxon>Alcaligenaceae</taxon>
        <taxon>Pigmentiphaga</taxon>
    </lineage>
</organism>
<protein>
    <submittedName>
        <fullName evidence="3">Flp pilus assembly protein CpaB</fullName>
    </submittedName>
</protein>
<dbReference type="NCBIfam" id="TIGR03177">
    <property type="entry name" value="pilus_cpaB"/>
    <property type="match status" value="1"/>
</dbReference>
<dbReference type="InterPro" id="IPR031571">
    <property type="entry name" value="RcpC_dom"/>
</dbReference>
<dbReference type="Pfam" id="PF16976">
    <property type="entry name" value="RcpC"/>
    <property type="match status" value="1"/>
</dbReference>
<evidence type="ECO:0000313" key="4">
    <source>
        <dbReference type="Proteomes" id="UP001501671"/>
    </source>
</evidence>
<dbReference type="InterPro" id="IPR017592">
    <property type="entry name" value="Pilus_assmbl_Flp-typ_CpaB"/>
</dbReference>
<accession>A0ABP8HAI7</accession>
<dbReference type="CDD" id="cd11614">
    <property type="entry name" value="SAF_CpaB_FlgA_like"/>
    <property type="match status" value="1"/>
</dbReference>
<sequence>MRMPAFTMGSRGWMLAVALAAGAAAAWLSQRHIQARIDAIEAGARTETTPVLVAAADLPAGSRLDADAVAVRDMPVEWVPSAALGPARYAEIESARLAYPLRRGDPVLEVHVKTHPAFLSDRLADGRRAVTVPVDEMGSVSGLLKPGDLIDLYVSFEHRGRRTTRPLLQSVRVLATGQQLDGDAGGTAAGGGFSTLTLDASPEDAVKLVAARDGGTLTAMLRRPDDPRPAAAVPRGDLPGLLGMSDPPPPRSDGPRVSVIYGDRPPRVIPRLGPPPAADVSTDDAAAADGEASR</sequence>
<gene>
    <name evidence="3" type="primary">cpaB_2</name>
    <name evidence="3" type="ORF">GCM10023144_30700</name>
</gene>
<keyword evidence="4" id="KW-1185">Reference proteome</keyword>
<feature type="domain" description="SAF" evidence="2">
    <location>
        <begin position="49"/>
        <end position="113"/>
    </location>
</feature>
<feature type="compositionally biased region" description="Low complexity" evidence="1">
    <location>
        <begin position="278"/>
        <end position="294"/>
    </location>
</feature>
<dbReference type="InterPro" id="IPR013974">
    <property type="entry name" value="SAF"/>
</dbReference>
<reference evidence="4" key="1">
    <citation type="journal article" date="2019" name="Int. J. Syst. Evol. Microbiol.">
        <title>The Global Catalogue of Microorganisms (GCM) 10K type strain sequencing project: providing services to taxonomists for standard genome sequencing and annotation.</title>
        <authorList>
            <consortium name="The Broad Institute Genomics Platform"/>
            <consortium name="The Broad Institute Genome Sequencing Center for Infectious Disease"/>
            <person name="Wu L."/>
            <person name="Ma J."/>
        </authorList>
    </citation>
    <scope>NUCLEOTIDE SEQUENCE [LARGE SCALE GENOMIC DNA]</scope>
    <source>
        <strain evidence="4">JCM 17666</strain>
    </source>
</reference>
<name>A0ABP8HAI7_9BURK</name>
<evidence type="ECO:0000259" key="2">
    <source>
        <dbReference type="SMART" id="SM00858"/>
    </source>
</evidence>
<comment type="caution">
    <text evidence="3">The sequence shown here is derived from an EMBL/GenBank/DDBJ whole genome shotgun (WGS) entry which is preliminary data.</text>
</comment>